<dbReference type="GO" id="GO:0003729">
    <property type="term" value="F:mRNA binding"/>
    <property type="evidence" value="ECO:0007669"/>
    <property type="project" value="TreeGrafter"/>
</dbReference>
<accession>A0AAD4XJ76</accession>
<feature type="repeat" description="PPR" evidence="3">
    <location>
        <begin position="203"/>
        <end position="237"/>
    </location>
</feature>
<name>A0AAD4XJ76_9MAGN</name>
<dbReference type="EMBL" id="JAJJMB010008983">
    <property type="protein sequence ID" value="KAI3917664.1"/>
    <property type="molecule type" value="Genomic_DNA"/>
</dbReference>
<dbReference type="PANTHER" id="PTHR47938">
    <property type="entry name" value="RESPIRATORY COMPLEX I CHAPERONE (CIA84), PUTATIVE (AFU_ORTHOLOGUE AFUA_2G06020)-RELATED"/>
    <property type="match status" value="1"/>
</dbReference>
<dbReference type="InterPro" id="IPR002885">
    <property type="entry name" value="PPR_rpt"/>
</dbReference>
<comment type="similarity">
    <text evidence="1">Belongs to the PPR family. P subfamily.</text>
</comment>
<feature type="repeat" description="PPR" evidence="3">
    <location>
        <begin position="480"/>
        <end position="514"/>
    </location>
</feature>
<evidence type="ECO:0000313" key="5">
    <source>
        <dbReference type="Proteomes" id="UP001202328"/>
    </source>
</evidence>
<evidence type="ECO:0000256" key="2">
    <source>
        <dbReference type="ARBA" id="ARBA00022737"/>
    </source>
</evidence>
<dbReference type="Pfam" id="PF13812">
    <property type="entry name" value="PPR_3"/>
    <property type="match status" value="1"/>
</dbReference>
<feature type="repeat" description="PPR" evidence="3">
    <location>
        <begin position="445"/>
        <end position="479"/>
    </location>
</feature>
<dbReference type="Gene3D" id="1.25.40.10">
    <property type="entry name" value="Tetratricopeptide repeat domain"/>
    <property type="match status" value="5"/>
</dbReference>
<feature type="repeat" description="PPR" evidence="3">
    <location>
        <begin position="410"/>
        <end position="444"/>
    </location>
</feature>
<feature type="repeat" description="PPR" evidence="3">
    <location>
        <begin position="551"/>
        <end position="585"/>
    </location>
</feature>
<feature type="repeat" description="PPR" evidence="3">
    <location>
        <begin position="273"/>
        <end position="307"/>
    </location>
</feature>
<dbReference type="InterPro" id="IPR011990">
    <property type="entry name" value="TPR-like_helical_dom_sf"/>
</dbReference>
<dbReference type="PANTHER" id="PTHR47938:SF35">
    <property type="entry name" value="PENTATRICOPEPTIDE REPEAT-CONTAINING PROTEIN 4, MITOCHONDRIAL-RELATED"/>
    <property type="match status" value="1"/>
</dbReference>
<evidence type="ECO:0000313" key="4">
    <source>
        <dbReference type="EMBL" id="KAI3917664.1"/>
    </source>
</evidence>
<evidence type="ECO:0008006" key="6">
    <source>
        <dbReference type="Google" id="ProtNLM"/>
    </source>
</evidence>
<dbReference type="FunFam" id="1.25.40.10:FF:000990">
    <property type="entry name" value="Pentatricopeptide repeat-containing protein, mitochondrial"/>
    <property type="match status" value="1"/>
</dbReference>
<dbReference type="AlphaFoldDB" id="A0AAD4XJ76"/>
<dbReference type="NCBIfam" id="TIGR00756">
    <property type="entry name" value="PPR"/>
    <property type="match status" value="9"/>
</dbReference>
<feature type="repeat" description="PPR" evidence="3">
    <location>
        <begin position="515"/>
        <end position="545"/>
    </location>
</feature>
<protein>
    <recommendedName>
        <fullName evidence="6">Pentatricopeptide repeat-containing protein</fullName>
    </recommendedName>
</protein>
<feature type="repeat" description="PPR" evidence="3">
    <location>
        <begin position="308"/>
        <end position="342"/>
    </location>
</feature>
<keyword evidence="5" id="KW-1185">Reference proteome</keyword>
<feature type="repeat" description="PPR" evidence="3">
    <location>
        <begin position="136"/>
        <end position="170"/>
    </location>
</feature>
<proteinExistence type="inferred from homology"/>
<organism evidence="4 5">
    <name type="scientific">Papaver atlanticum</name>
    <dbReference type="NCBI Taxonomy" id="357466"/>
    <lineage>
        <taxon>Eukaryota</taxon>
        <taxon>Viridiplantae</taxon>
        <taxon>Streptophyta</taxon>
        <taxon>Embryophyta</taxon>
        <taxon>Tracheophyta</taxon>
        <taxon>Spermatophyta</taxon>
        <taxon>Magnoliopsida</taxon>
        <taxon>Ranunculales</taxon>
        <taxon>Papaveraceae</taxon>
        <taxon>Papaveroideae</taxon>
        <taxon>Papaver</taxon>
    </lineage>
</organism>
<reference evidence="4" key="1">
    <citation type="submission" date="2022-04" db="EMBL/GenBank/DDBJ databases">
        <title>A functionally conserved STORR gene fusion in Papaver species that diverged 16.8 million years ago.</title>
        <authorList>
            <person name="Catania T."/>
        </authorList>
    </citation>
    <scope>NUCLEOTIDE SEQUENCE</scope>
    <source>
        <strain evidence="4">S-188037</strain>
    </source>
</reference>
<dbReference type="SUPFAM" id="SSF81901">
    <property type="entry name" value="HCP-like"/>
    <property type="match status" value="1"/>
</dbReference>
<evidence type="ECO:0000256" key="1">
    <source>
        <dbReference type="ARBA" id="ARBA00007626"/>
    </source>
</evidence>
<keyword evidence="2" id="KW-0677">Repeat</keyword>
<evidence type="ECO:0000256" key="3">
    <source>
        <dbReference type="PROSITE-ProRule" id="PRU00708"/>
    </source>
</evidence>
<gene>
    <name evidence="4" type="ORF">MKW98_021426</name>
</gene>
<comment type="caution">
    <text evidence="4">The sequence shown here is derived from an EMBL/GenBank/DDBJ whole genome shotgun (WGS) entry which is preliminary data.</text>
</comment>
<feature type="repeat" description="PPR" evidence="3">
    <location>
        <begin position="238"/>
        <end position="272"/>
    </location>
</feature>
<sequence length="704" mass="80016">MRFHLHHLRHHHFKTLIRHFSTKYSGRVIQETSNGKTFSVTIETPNIQRDIRGYPVPRHDLICKITKILQSSSPAISPSSKLITDPFLQVSDYLQTLNITLTPSEASEILKSLKTPQKAVEFFKFCSDEIPGFKHDCFTYNRILTILSKSNSLEIVKSVVDEMEKCGIKGNISTVNILIGVLDGVLELEKCVGLVKKWGLLFNCYTYKCLLQAYLRCNEVSKAFHVYIEMRRKGYVLDIFAYNMLLDALAKDDKAEQASKVFADMKRKHCEPDGYTYTIMIRMNGKIGKAEECLSLFQDMISKGCSPNLIAYNTMIQALARNHMVDKMVFLFSKMVEKGCQPNEFTYSVILDGLAAEGQLVRLDEVVEMSKKYMQKGIYSYLVKTLSKSGHASEAHRLFCNMWNFNDGGDRDAYMSMLESLCHSGKTAEALDLLNKIHEKGIMTDTVMYNMVFSALGKLKQISQIHDLYERMKINGPSPDIFTYNILLASYGRAGGVDDAVKLFEKMESGDCRPDIITYNSLINCLGKNGDLDEAHMKFKEMQEKESCYPNIVTYNILLDCLEKCGKRSDALELYAKLKQQGLTPDTITYSVLDRLQTTTSASISMVIITELEYQKLLFTRNVSEAVRESNLSCLVIMGFKDTVERSDNTLILVEYSFRILAEMSWGEYEGTLWLPGMTVTTRRSSRNICLPDLKSITVLVKLL</sequence>
<dbReference type="Pfam" id="PF13041">
    <property type="entry name" value="PPR_2"/>
    <property type="match status" value="4"/>
</dbReference>
<dbReference type="Proteomes" id="UP001202328">
    <property type="component" value="Unassembled WGS sequence"/>
</dbReference>
<dbReference type="PROSITE" id="PS51375">
    <property type="entry name" value="PPR"/>
    <property type="match status" value="10"/>
</dbReference>
<dbReference type="Pfam" id="PF01535">
    <property type="entry name" value="PPR"/>
    <property type="match status" value="3"/>
</dbReference>